<keyword evidence="5" id="KW-1185">Reference proteome</keyword>
<name>A0A558RAX0_9SPHN</name>
<dbReference type="InterPro" id="IPR016166">
    <property type="entry name" value="FAD-bd_PCMH"/>
</dbReference>
<dbReference type="OrthoDB" id="9811557at2"/>
<dbReference type="AlphaFoldDB" id="A0A558RAX0"/>
<reference evidence="4 5" key="1">
    <citation type="submission" date="2019-07" db="EMBL/GenBank/DDBJ databases">
        <title>Sphingomonas solaris sp. nov., isolated from a solar panel from Boston, Massachusetts.</title>
        <authorList>
            <person name="Tanner K."/>
            <person name="Pascual J."/>
            <person name="Mancuso C."/>
            <person name="Pereto J."/>
            <person name="Khalil A."/>
            <person name="Vilanova C."/>
        </authorList>
    </citation>
    <scope>NUCLEOTIDE SEQUENCE [LARGE SCALE GENOMIC DNA]</scope>
    <source>
        <strain evidence="4 5">R4DWN</strain>
    </source>
</reference>
<accession>A0A558RAX0</accession>
<dbReference type="InterPro" id="IPR006094">
    <property type="entry name" value="Oxid_FAD_bind_N"/>
</dbReference>
<dbReference type="Pfam" id="PF01565">
    <property type="entry name" value="FAD_binding_4"/>
    <property type="match status" value="1"/>
</dbReference>
<dbReference type="EMBL" id="VNIM01000009">
    <property type="protein sequence ID" value="TVV76549.1"/>
    <property type="molecule type" value="Genomic_DNA"/>
</dbReference>
<proteinExistence type="predicted"/>
<dbReference type="PANTHER" id="PTHR11748">
    <property type="entry name" value="D-LACTATE DEHYDROGENASE"/>
    <property type="match status" value="1"/>
</dbReference>
<dbReference type="RefSeq" id="WP_145148364.1">
    <property type="nucleotide sequence ID" value="NZ_VNIM01000009.1"/>
</dbReference>
<dbReference type="GO" id="GO:0003824">
    <property type="term" value="F:catalytic activity"/>
    <property type="evidence" value="ECO:0007669"/>
    <property type="project" value="InterPro"/>
</dbReference>
<dbReference type="SUPFAM" id="SSF56176">
    <property type="entry name" value="FAD-binding/transporter-associated domain-like"/>
    <property type="match status" value="1"/>
</dbReference>
<dbReference type="PROSITE" id="PS51387">
    <property type="entry name" value="FAD_PCMH"/>
    <property type="match status" value="1"/>
</dbReference>
<dbReference type="InterPro" id="IPR016169">
    <property type="entry name" value="FAD-bd_PCMH_sub2"/>
</dbReference>
<comment type="caution">
    <text evidence="4">The sequence shown here is derived from an EMBL/GenBank/DDBJ whole genome shotgun (WGS) entry which is preliminary data.</text>
</comment>
<dbReference type="GO" id="GO:0071949">
    <property type="term" value="F:FAD binding"/>
    <property type="evidence" value="ECO:0007669"/>
    <property type="project" value="InterPro"/>
</dbReference>
<gene>
    <name evidence="4" type="ORF">FOY91_03945</name>
</gene>
<keyword evidence="2" id="KW-0274">FAD</keyword>
<feature type="domain" description="FAD-binding PCMH-type" evidence="3">
    <location>
        <begin position="45"/>
        <end position="233"/>
    </location>
</feature>
<evidence type="ECO:0000256" key="2">
    <source>
        <dbReference type="ARBA" id="ARBA00022827"/>
    </source>
</evidence>
<protein>
    <submittedName>
        <fullName evidence="4">FAD-binding oxidoreductase</fullName>
    </submittedName>
</protein>
<sequence length="535" mass="56940">MIEQALAHADEREVLGERLHEILGAEGLLRDEESRRLHSADLFGAGGLVAAVIRPASIAELSAAAAEIARAGLVLLPRGGGLTYVQGYVSAEAGAVAVDMRRMNRILDIDAQDMLVTVEAGVTWMQIYEALKPLGLRLPFFGTFSGRGATVGGGLSNGALFLGTARYGTSAEIVLGMQVVLADGSILHTGQTAIGTAKKSFTRTFGPDTTGLFTHDAGALGIKGVVTLRMIRAPAFTDYLSFGFQDRDVAVETLCEIGRSELAEDCYMMDPDKTRQALSQPGDFIRDAKTLMKVVSQEKGLLRGFRAGAQLAMAGRDFVEAGCHSLHMVLAGRTREAVEGDMALARAIVAKAGGKELPNSIPRAGRADPYSPLDAVLGATGDRWIALNAKVAHSEAKALVDAVEELIARHQAALDASGVVVSRLLTVIGNHVFSYEPVFNWHDSWLPIHHASVSAGMKARVPEPAADTDARAVVMQVRTAIVALFAEMGAQSNQIGRTYRYADIMRPESRALLAGIKRLVDPDNRVNPGALGLGR</sequence>
<dbReference type="InterPro" id="IPR016164">
    <property type="entry name" value="FAD-linked_Oxase-like_C"/>
</dbReference>
<evidence type="ECO:0000313" key="4">
    <source>
        <dbReference type="EMBL" id="TVV76549.1"/>
    </source>
</evidence>
<evidence type="ECO:0000256" key="1">
    <source>
        <dbReference type="ARBA" id="ARBA00022630"/>
    </source>
</evidence>
<organism evidence="4 5">
    <name type="scientific">Alterirhizorhabdus solaris</name>
    <dbReference type="NCBI Taxonomy" id="2529389"/>
    <lineage>
        <taxon>Bacteria</taxon>
        <taxon>Pseudomonadati</taxon>
        <taxon>Pseudomonadota</taxon>
        <taxon>Alphaproteobacteria</taxon>
        <taxon>Sphingomonadales</taxon>
        <taxon>Rhizorhabdaceae</taxon>
        <taxon>Alterirhizorhabdus</taxon>
    </lineage>
</organism>
<keyword evidence="1" id="KW-0285">Flavoprotein</keyword>
<dbReference type="InterPro" id="IPR036318">
    <property type="entry name" value="FAD-bd_PCMH-like_sf"/>
</dbReference>
<evidence type="ECO:0000313" key="5">
    <source>
        <dbReference type="Proteomes" id="UP000318681"/>
    </source>
</evidence>
<dbReference type="Gene3D" id="3.30.465.10">
    <property type="match status" value="1"/>
</dbReference>
<dbReference type="Proteomes" id="UP000318681">
    <property type="component" value="Unassembled WGS sequence"/>
</dbReference>
<evidence type="ECO:0000259" key="3">
    <source>
        <dbReference type="PROSITE" id="PS51387"/>
    </source>
</evidence>
<dbReference type="SUPFAM" id="SSF55103">
    <property type="entry name" value="FAD-linked oxidases, C-terminal domain"/>
    <property type="match status" value="1"/>
</dbReference>